<keyword evidence="2" id="KW-0575">Peroxidase</keyword>
<organism evidence="8">
    <name type="scientific">marine metagenome</name>
    <dbReference type="NCBI Taxonomy" id="408172"/>
    <lineage>
        <taxon>unclassified sequences</taxon>
        <taxon>metagenomes</taxon>
        <taxon>ecological metagenomes</taxon>
    </lineage>
</organism>
<dbReference type="SUPFAM" id="SSF48113">
    <property type="entry name" value="Heme-dependent peroxidases"/>
    <property type="match status" value="1"/>
</dbReference>
<evidence type="ECO:0000256" key="1">
    <source>
        <dbReference type="ARBA" id="ARBA00001970"/>
    </source>
</evidence>
<comment type="cofactor">
    <cofactor evidence="1">
        <name>heme b</name>
        <dbReference type="ChEBI" id="CHEBI:60344"/>
    </cofactor>
</comment>
<protein>
    <recommendedName>
        <fullName evidence="9">Plant heme peroxidase family profile domain-containing protein</fullName>
    </recommendedName>
</protein>
<dbReference type="GO" id="GO:0042744">
    <property type="term" value="P:hydrogen peroxide catabolic process"/>
    <property type="evidence" value="ECO:0007669"/>
    <property type="project" value="TreeGrafter"/>
</dbReference>
<dbReference type="GO" id="GO:0020037">
    <property type="term" value="F:heme binding"/>
    <property type="evidence" value="ECO:0007669"/>
    <property type="project" value="InterPro"/>
</dbReference>
<feature type="non-terminal residue" evidence="8">
    <location>
        <position position="70"/>
    </location>
</feature>
<evidence type="ECO:0000313" key="8">
    <source>
        <dbReference type="EMBL" id="SVD72114.1"/>
    </source>
</evidence>
<feature type="region of interest" description="Disordered" evidence="7">
    <location>
        <begin position="1"/>
        <end position="26"/>
    </location>
</feature>
<dbReference type="PRINTS" id="PR00460">
    <property type="entry name" value="BPEROXIDASE"/>
</dbReference>
<evidence type="ECO:0008006" key="9">
    <source>
        <dbReference type="Google" id="ProtNLM"/>
    </source>
</evidence>
<dbReference type="GO" id="GO:0005829">
    <property type="term" value="C:cytosol"/>
    <property type="evidence" value="ECO:0007669"/>
    <property type="project" value="TreeGrafter"/>
</dbReference>
<gene>
    <name evidence="8" type="ORF">METZ01_LOCUS424968</name>
</gene>
<reference evidence="8" key="1">
    <citation type="submission" date="2018-05" db="EMBL/GenBank/DDBJ databases">
        <authorList>
            <person name="Lanie J.A."/>
            <person name="Ng W.-L."/>
            <person name="Kazmierczak K.M."/>
            <person name="Andrzejewski T.M."/>
            <person name="Davidsen T.M."/>
            <person name="Wayne K.J."/>
            <person name="Tettelin H."/>
            <person name="Glass J.I."/>
            <person name="Rusch D."/>
            <person name="Podicherti R."/>
            <person name="Tsui H.-C.T."/>
            <person name="Winkler M.E."/>
        </authorList>
    </citation>
    <scope>NUCLEOTIDE SEQUENCE</scope>
</reference>
<keyword evidence="3" id="KW-0349">Heme</keyword>
<dbReference type="Gene3D" id="1.10.520.10">
    <property type="match status" value="1"/>
</dbReference>
<evidence type="ECO:0000256" key="7">
    <source>
        <dbReference type="SAM" id="MobiDB-lite"/>
    </source>
</evidence>
<evidence type="ECO:0000256" key="6">
    <source>
        <dbReference type="ARBA" id="ARBA00023004"/>
    </source>
</evidence>
<dbReference type="InterPro" id="IPR000763">
    <property type="entry name" value="Catalase_peroxidase"/>
</dbReference>
<keyword evidence="5" id="KW-0560">Oxidoreductase</keyword>
<accession>A0A382XMN6</accession>
<name>A0A382XMN6_9ZZZZ</name>
<dbReference type="EMBL" id="UINC01168862">
    <property type="protein sequence ID" value="SVD72114.1"/>
    <property type="molecule type" value="Genomic_DNA"/>
</dbReference>
<keyword evidence="6" id="KW-0408">Iron</keyword>
<evidence type="ECO:0000256" key="5">
    <source>
        <dbReference type="ARBA" id="ARBA00023002"/>
    </source>
</evidence>
<dbReference type="PANTHER" id="PTHR30555">
    <property type="entry name" value="HYDROPEROXIDASE I, BIFUNCTIONAL CATALASE-PEROXIDASE"/>
    <property type="match status" value="1"/>
</dbReference>
<sequence length="70" mass="8149">MDAESKCPVMHGANTKNKGEGTTNRDWWPNQLDISILHQHDEKSNPMGKDFNYREHFNNIMAKVYCPKDN</sequence>
<evidence type="ECO:0000256" key="3">
    <source>
        <dbReference type="ARBA" id="ARBA00022617"/>
    </source>
</evidence>
<dbReference type="PANTHER" id="PTHR30555:SF0">
    <property type="entry name" value="CATALASE-PEROXIDASE"/>
    <property type="match status" value="1"/>
</dbReference>
<keyword evidence="4" id="KW-0479">Metal-binding</keyword>
<dbReference type="AlphaFoldDB" id="A0A382XMN6"/>
<evidence type="ECO:0000256" key="4">
    <source>
        <dbReference type="ARBA" id="ARBA00022723"/>
    </source>
</evidence>
<feature type="compositionally biased region" description="Polar residues" evidence="7">
    <location>
        <begin position="14"/>
        <end position="25"/>
    </location>
</feature>
<dbReference type="GO" id="GO:0046872">
    <property type="term" value="F:metal ion binding"/>
    <property type="evidence" value="ECO:0007669"/>
    <property type="project" value="UniProtKB-KW"/>
</dbReference>
<evidence type="ECO:0000256" key="2">
    <source>
        <dbReference type="ARBA" id="ARBA00022559"/>
    </source>
</evidence>
<dbReference type="GO" id="GO:0004096">
    <property type="term" value="F:catalase activity"/>
    <property type="evidence" value="ECO:0007669"/>
    <property type="project" value="InterPro"/>
</dbReference>
<dbReference type="GO" id="GO:0070301">
    <property type="term" value="P:cellular response to hydrogen peroxide"/>
    <property type="evidence" value="ECO:0007669"/>
    <property type="project" value="TreeGrafter"/>
</dbReference>
<dbReference type="InterPro" id="IPR010255">
    <property type="entry name" value="Haem_peroxidase_sf"/>
</dbReference>
<proteinExistence type="predicted"/>